<keyword evidence="4 7" id="KW-0812">Transmembrane</keyword>
<name>A0ABQ0MWZ4_9GAMM</name>
<evidence type="ECO:0000256" key="7">
    <source>
        <dbReference type="SAM" id="Phobius"/>
    </source>
</evidence>
<dbReference type="PANTHER" id="PTHR40043">
    <property type="entry name" value="UPF0719 INNER MEMBRANE PROTEIN YJFL"/>
    <property type="match status" value="1"/>
</dbReference>
<proteinExistence type="inferred from homology"/>
<evidence type="ECO:0000256" key="5">
    <source>
        <dbReference type="ARBA" id="ARBA00022989"/>
    </source>
</evidence>
<dbReference type="Proteomes" id="UP000197068">
    <property type="component" value="Unassembled WGS sequence"/>
</dbReference>
<feature type="transmembrane region" description="Helical" evidence="7">
    <location>
        <begin position="161"/>
        <end position="181"/>
    </location>
</feature>
<protein>
    <submittedName>
        <fullName evidence="8">ATP synthase F0 subunit A</fullName>
    </submittedName>
</protein>
<evidence type="ECO:0000256" key="6">
    <source>
        <dbReference type="ARBA" id="ARBA00023136"/>
    </source>
</evidence>
<keyword evidence="5 7" id="KW-1133">Transmembrane helix</keyword>
<comment type="similarity">
    <text evidence="2">Belongs to the UPF0719 family.</text>
</comment>
<comment type="caution">
    <text evidence="8">The sequence shown here is derived from an EMBL/GenBank/DDBJ whole genome shotgun (WGS) entry which is preliminary data.</text>
</comment>
<evidence type="ECO:0000256" key="3">
    <source>
        <dbReference type="ARBA" id="ARBA00022475"/>
    </source>
</evidence>
<evidence type="ECO:0000256" key="1">
    <source>
        <dbReference type="ARBA" id="ARBA00004651"/>
    </source>
</evidence>
<feature type="transmembrane region" description="Helical" evidence="7">
    <location>
        <begin position="92"/>
        <end position="112"/>
    </location>
</feature>
<keyword evidence="9" id="KW-1185">Reference proteome</keyword>
<dbReference type="Pfam" id="PF03994">
    <property type="entry name" value="DUF350"/>
    <property type="match status" value="2"/>
</dbReference>
<evidence type="ECO:0000256" key="2">
    <source>
        <dbReference type="ARBA" id="ARBA00005779"/>
    </source>
</evidence>
<feature type="transmembrane region" description="Helical" evidence="7">
    <location>
        <begin position="132"/>
        <end position="155"/>
    </location>
</feature>
<evidence type="ECO:0000256" key="4">
    <source>
        <dbReference type="ARBA" id="ARBA00022692"/>
    </source>
</evidence>
<keyword evidence="6 7" id="KW-0472">Membrane</keyword>
<accession>A0ABQ0MWZ4</accession>
<sequence>MNTFIELVGVSFNNISPDLFIYLAIDVSIAILLLGAMRFLLGVSAKVNSTEELAKEDNFAFGVSVAGSVLALGIVLTGAITGEAASSYAMEAIGMLAYGGYGLILIKVGRIIHDKVALQHIDKNALILEKNLSIGIIDAAGAIATAIIIRSVLLWVDGLDLSTFIAITSGFIVAQTMLVMVTRLREKQYAKNNQEDCLQEALSNGQVALAIRYSGQVISTALAVTAASHFLIYSPETLVVNLLGWLVFGVVMTLLVALLTAIAKHIVLWGIDLVEEVDQQHNIGVASIEMATSIAIALILTALMA</sequence>
<feature type="transmembrane region" description="Helical" evidence="7">
    <location>
        <begin position="20"/>
        <end position="41"/>
    </location>
</feature>
<comment type="subcellular location">
    <subcellularLocation>
        <location evidence="1">Cell membrane</location>
        <topology evidence="1">Multi-pass membrane protein</topology>
    </subcellularLocation>
</comment>
<feature type="transmembrane region" description="Helical" evidence="7">
    <location>
        <begin position="61"/>
        <end position="80"/>
    </location>
</feature>
<evidence type="ECO:0000313" key="9">
    <source>
        <dbReference type="Proteomes" id="UP000197068"/>
    </source>
</evidence>
<dbReference type="EMBL" id="BDQM01000021">
    <property type="protein sequence ID" value="GAW96902.1"/>
    <property type="molecule type" value="Genomic_DNA"/>
</dbReference>
<dbReference type="InterPro" id="IPR007140">
    <property type="entry name" value="DUF350"/>
</dbReference>
<dbReference type="RefSeq" id="WP_057182030.1">
    <property type="nucleotide sequence ID" value="NZ_BDQM01000021.1"/>
</dbReference>
<reference evidence="8 9" key="1">
    <citation type="submission" date="2017-06" db="EMBL/GenBank/DDBJ databases">
        <title>Whole Genome Sequences of Colwellia marinimaniae MTCD1.</title>
        <authorList>
            <person name="Kusumoto H."/>
            <person name="Inoue M."/>
            <person name="Tanikawa K."/>
            <person name="Maeji H."/>
            <person name="Cameron J.H."/>
            <person name="Bartlett D.H."/>
        </authorList>
    </citation>
    <scope>NUCLEOTIDE SEQUENCE [LARGE SCALE GENOMIC DNA]</scope>
    <source>
        <strain evidence="8 9">MTCD1</strain>
    </source>
</reference>
<organism evidence="8 9">
    <name type="scientific">Colwellia marinimaniae</name>
    <dbReference type="NCBI Taxonomy" id="1513592"/>
    <lineage>
        <taxon>Bacteria</taxon>
        <taxon>Pseudomonadati</taxon>
        <taxon>Pseudomonadota</taxon>
        <taxon>Gammaproteobacteria</taxon>
        <taxon>Alteromonadales</taxon>
        <taxon>Colwelliaceae</taxon>
        <taxon>Colwellia</taxon>
    </lineage>
</organism>
<feature type="transmembrane region" description="Helical" evidence="7">
    <location>
        <begin position="238"/>
        <end position="263"/>
    </location>
</feature>
<feature type="transmembrane region" description="Helical" evidence="7">
    <location>
        <begin position="283"/>
        <end position="303"/>
    </location>
</feature>
<evidence type="ECO:0000313" key="8">
    <source>
        <dbReference type="EMBL" id="GAW96902.1"/>
    </source>
</evidence>
<keyword evidence="3" id="KW-1003">Cell membrane</keyword>
<dbReference type="PANTHER" id="PTHR40043:SF1">
    <property type="entry name" value="UPF0719 INNER MEMBRANE PROTEIN YJFL"/>
    <property type="match status" value="1"/>
</dbReference>
<gene>
    <name evidence="8" type="ORF">MTCD1_02525</name>
</gene>